<dbReference type="SUPFAM" id="SSF50729">
    <property type="entry name" value="PH domain-like"/>
    <property type="match status" value="2"/>
</dbReference>
<dbReference type="SMART" id="SM00233">
    <property type="entry name" value="PH"/>
    <property type="match status" value="2"/>
</dbReference>
<reference evidence="4" key="1">
    <citation type="submission" date="2022-03" db="EMBL/GenBank/DDBJ databases">
        <title>Genomic analyses of argali, domestic sheep and their hybrids provide insights into chromosomal evolution, heterosis and genetic basis of agronomic traits.</title>
        <authorList>
            <person name="Li M."/>
        </authorList>
    </citation>
    <scope>NUCLEOTIDE SEQUENCE</scope>
    <source>
        <strain evidence="4">CAU-MHL-2022a</strain>
        <tissue evidence="4">Skin</tissue>
    </source>
</reference>
<evidence type="ECO:0000313" key="5">
    <source>
        <dbReference type="Proteomes" id="UP001214576"/>
    </source>
</evidence>
<protein>
    <submittedName>
        <fullName evidence="4">Uncharacterized protein</fullName>
    </submittedName>
</protein>
<proteinExistence type="predicted"/>
<feature type="compositionally biased region" description="Polar residues" evidence="1">
    <location>
        <begin position="858"/>
        <end position="867"/>
    </location>
</feature>
<evidence type="ECO:0000256" key="1">
    <source>
        <dbReference type="SAM" id="MobiDB-lite"/>
    </source>
</evidence>
<dbReference type="InterPro" id="IPR001849">
    <property type="entry name" value="PH_domain"/>
</dbReference>
<dbReference type="Gene3D" id="2.30.29.30">
    <property type="entry name" value="Pleckstrin-homology domain (PH domain)/Phosphotyrosine-binding domain (PTB)"/>
    <property type="match status" value="3"/>
</dbReference>
<dbReference type="SUPFAM" id="SSF50156">
    <property type="entry name" value="PDZ domain-like"/>
    <property type="match status" value="1"/>
</dbReference>
<dbReference type="InterPro" id="IPR001478">
    <property type="entry name" value="PDZ"/>
</dbReference>
<feature type="compositionally biased region" description="Basic and acidic residues" evidence="1">
    <location>
        <begin position="770"/>
        <end position="779"/>
    </location>
</feature>
<accession>A0AAD4U6L9</accession>
<dbReference type="Gene3D" id="2.30.42.10">
    <property type="match status" value="1"/>
</dbReference>
<gene>
    <name evidence="4" type="ORF">MG293_008029</name>
</gene>
<feature type="region of interest" description="Disordered" evidence="1">
    <location>
        <begin position="1374"/>
        <end position="1402"/>
    </location>
</feature>
<feature type="compositionally biased region" description="Low complexity" evidence="1">
    <location>
        <begin position="1382"/>
        <end position="1393"/>
    </location>
</feature>
<feature type="region of interest" description="Disordered" evidence="1">
    <location>
        <begin position="51"/>
        <end position="109"/>
    </location>
</feature>
<dbReference type="Proteomes" id="UP001214576">
    <property type="component" value="Unassembled WGS sequence"/>
</dbReference>
<keyword evidence="5" id="KW-1185">Reference proteome</keyword>
<dbReference type="CDD" id="cd00136">
    <property type="entry name" value="PDZ_canonical"/>
    <property type="match status" value="1"/>
</dbReference>
<dbReference type="SMART" id="SM00228">
    <property type="entry name" value="PDZ"/>
    <property type="match status" value="1"/>
</dbReference>
<feature type="region of interest" description="Disordered" evidence="1">
    <location>
        <begin position="266"/>
        <end position="294"/>
    </location>
</feature>
<dbReference type="PROSITE" id="PS50003">
    <property type="entry name" value="PH_DOMAIN"/>
    <property type="match status" value="2"/>
</dbReference>
<dbReference type="PANTHER" id="PTHR12752:SF2">
    <property type="entry name" value="PDZ AND PLECKSTRIN HOMOLOGY DOMAINS 1"/>
    <property type="match status" value="1"/>
</dbReference>
<feature type="compositionally biased region" description="Low complexity" evidence="1">
    <location>
        <begin position="847"/>
        <end position="857"/>
    </location>
</feature>
<feature type="region of interest" description="Disordered" evidence="1">
    <location>
        <begin position="416"/>
        <end position="442"/>
    </location>
</feature>
<feature type="region of interest" description="Disordered" evidence="1">
    <location>
        <begin position="760"/>
        <end position="779"/>
    </location>
</feature>
<feature type="compositionally biased region" description="Basic and acidic residues" evidence="1">
    <location>
        <begin position="416"/>
        <end position="432"/>
    </location>
</feature>
<sequence>MRKKRRKAYKKWKLLNLTVCEPQAADQACQKNIKDLEKEVKGDIAGALLHQTGALGKSQESGDEHTSASTSRRQKSPFLPEDKKQPPSESKIIKEEEKHEPPSSLSDQSDKVLPAVTFNDCEDPLSEKIALRNFPNTSEALQPSKGKTTTDVKRGVVHVQVAIKNSCFCQTGIQLPTKKTCSRWRPCYSVRHFQRCYTSRSCSSKCKNLSVKEGQPKASSKSEGKIARTGSPSLKVSIVGKGIKIKYVSKKENVLINIIRPPKSGKIAKNRKLASSHSAEEGPKSSAQSDTGCPEKWQLEDKRHSSGCLRGSPLTVFALQKEENFDTVVVSLCSSPDSEKSKPDTVPSASDDCVVESAIFQQKNCAISKSTPQKKCVSEAETLLTNILPTSRGTLKTRSLSNTYLSKTAFEDPTDVNRDRKIISDKPEKITSDPDTQPSPEGINYLPSSITDIFPVQDGKGSDFGSSSLSLQFVGEKASNIYCKGSKIPPADYYENSDSLSFPSIQNVLKSSTSFSPSPWAAGHSEPKETPGDPFSFNHCAEVLKDYGQGLIAVTERDFENTLHSDSHTKAQQPLEVKGTPHPPLSIAFSSNLSAGQPLNSSSCITTEWGQTGSQASHPDTAVPSKTKAPVMTLIADELDQRLIIQGDKEDTVYSNYSMGMKNSKESPCSLGNVEKDKFHIIMPTVKNTCYRDFEDLAKKNHDEVCFQTNFPNSAEFSSAMCATDNLFLFEKTLTDDVDQYGNQDEQSFGLTTCKQEPAGCQPTVSTKPNPEENKNDPKETYNHQIDILFSPQKQKALKDGNLEISSLRKLSQDLAPKGKRASDGSQEEAVEQWARRRQQFRDCKRSSSAGGSSFASNITEGSVTSEDGCSVDLGFRVSIEEKGFYTENFHSAAWVFRGDDGNPEDSPRCLSKKPRPVAVRERTVKLVKGTGDYPWGFRIQYSKPIVVTEVDANSAAEEAGLQVGDVVLAVNGTEVTSVEHAEAVHLARKGPDLLTLVVGSDISRCPNTPRPTCRGYLHKRTHSGFMKGWRKRWFVLKNDGCLQYYRHKKVLEPLGTTGTLESSALDSKYCPTSQLLPLDPSSKHRKLTGSSCSAHAEPLPYQLQDEGKCSPLEVIKLEGAEVGIDSSLGKPFVFNCVPQSGNRTFCLCATSNQEFKRWLEAMDKAARPVHQNHVWEDVTLHNSSLPPLAIKNPECLGLLHQLDGSTDVWTQYYCILKDGCLYFYASIRSTQASGGLYLQGYRVNEQTLSVKQSVIELKPPSEEFKTFYFCAENKTENQRYVQYPTWYAQMDTCFIMILKKKTSRKANRDKNQEAEQFYQEFIVKAGDNRVMHIEHKLNAEANVKSGFEKQKFWKFRTNSPLYEGKKERILTLSSKGDCKPSTSSSRRGSQTRVALRSPTATAVAVGLHPPLQRRI</sequence>
<evidence type="ECO:0000313" key="4">
    <source>
        <dbReference type="EMBL" id="KAI4540887.1"/>
    </source>
</evidence>
<evidence type="ECO:0000259" key="3">
    <source>
        <dbReference type="PROSITE" id="PS50106"/>
    </source>
</evidence>
<name>A0AAD4U6L9_OVIAM</name>
<feature type="region of interest" description="Disordered" evidence="1">
    <location>
        <begin position="813"/>
        <end position="867"/>
    </location>
</feature>
<feature type="domain" description="PH" evidence="2">
    <location>
        <begin position="1193"/>
        <end position="1296"/>
    </location>
</feature>
<comment type="caution">
    <text evidence="4">The sequence shown here is derived from an EMBL/GenBank/DDBJ whole genome shotgun (WGS) entry which is preliminary data.</text>
</comment>
<feature type="domain" description="PH" evidence="2">
    <location>
        <begin position="1011"/>
        <end position="1168"/>
    </location>
</feature>
<evidence type="ECO:0000259" key="2">
    <source>
        <dbReference type="PROSITE" id="PS50003"/>
    </source>
</evidence>
<dbReference type="PROSITE" id="PS50106">
    <property type="entry name" value="PDZ"/>
    <property type="match status" value="1"/>
</dbReference>
<dbReference type="InterPro" id="IPR036034">
    <property type="entry name" value="PDZ_sf"/>
</dbReference>
<feature type="domain" description="PDZ" evidence="3">
    <location>
        <begin position="924"/>
        <end position="999"/>
    </location>
</feature>
<dbReference type="Pfam" id="PF00595">
    <property type="entry name" value="PDZ"/>
    <property type="match status" value="1"/>
</dbReference>
<dbReference type="Pfam" id="PF00169">
    <property type="entry name" value="PH"/>
    <property type="match status" value="2"/>
</dbReference>
<organism evidence="4 5">
    <name type="scientific">Ovis ammon polii</name>
    <dbReference type="NCBI Taxonomy" id="230172"/>
    <lineage>
        <taxon>Eukaryota</taxon>
        <taxon>Metazoa</taxon>
        <taxon>Chordata</taxon>
        <taxon>Craniata</taxon>
        <taxon>Vertebrata</taxon>
        <taxon>Euteleostomi</taxon>
        <taxon>Mammalia</taxon>
        <taxon>Eutheria</taxon>
        <taxon>Laurasiatheria</taxon>
        <taxon>Artiodactyla</taxon>
        <taxon>Ruminantia</taxon>
        <taxon>Pecora</taxon>
        <taxon>Bovidae</taxon>
        <taxon>Caprinae</taxon>
        <taxon>Ovis</taxon>
    </lineage>
</organism>
<dbReference type="EMBL" id="JAKZEL010000008">
    <property type="protein sequence ID" value="KAI4540887.1"/>
    <property type="molecule type" value="Genomic_DNA"/>
</dbReference>
<feature type="compositionally biased region" description="Basic and acidic residues" evidence="1">
    <location>
        <begin position="80"/>
        <end position="101"/>
    </location>
</feature>
<dbReference type="PANTHER" id="PTHR12752">
    <property type="entry name" value="PHOSPHOINOSITOL 3-PHOSPHATE-BINDING PROTEIN"/>
    <property type="match status" value="1"/>
</dbReference>
<dbReference type="InterPro" id="IPR011993">
    <property type="entry name" value="PH-like_dom_sf"/>
</dbReference>